<organism evidence="2">
    <name type="scientific">Aplanochytrium stocchinoi</name>
    <dbReference type="NCBI Taxonomy" id="215587"/>
    <lineage>
        <taxon>Eukaryota</taxon>
        <taxon>Sar</taxon>
        <taxon>Stramenopiles</taxon>
        <taxon>Bigyra</taxon>
        <taxon>Labyrinthulomycetes</taxon>
        <taxon>Thraustochytrida</taxon>
        <taxon>Thraustochytriidae</taxon>
        <taxon>Aplanochytrium</taxon>
    </lineage>
</organism>
<dbReference type="EMBL" id="HBIN01004474">
    <property type="protein sequence ID" value="CAE0432845.1"/>
    <property type="molecule type" value="Transcribed_RNA"/>
</dbReference>
<gene>
    <name evidence="2" type="ORF">ASTO00021_LOCUS3163</name>
</gene>
<name>A0A7S3PF94_9STRA</name>
<accession>A0A7S3PF94</accession>
<protein>
    <submittedName>
        <fullName evidence="2">Uncharacterized protein</fullName>
    </submittedName>
</protein>
<evidence type="ECO:0000256" key="1">
    <source>
        <dbReference type="SAM" id="MobiDB-lite"/>
    </source>
</evidence>
<reference evidence="2" key="1">
    <citation type="submission" date="2021-01" db="EMBL/GenBank/DDBJ databases">
        <authorList>
            <person name="Corre E."/>
            <person name="Pelletier E."/>
            <person name="Niang G."/>
            <person name="Scheremetjew M."/>
            <person name="Finn R."/>
            <person name="Kale V."/>
            <person name="Holt S."/>
            <person name="Cochrane G."/>
            <person name="Meng A."/>
            <person name="Brown T."/>
            <person name="Cohen L."/>
        </authorList>
    </citation>
    <scope>NUCLEOTIDE SEQUENCE</scope>
    <source>
        <strain evidence="2">GSBS06</strain>
    </source>
</reference>
<dbReference type="AlphaFoldDB" id="A0A7S3PF94"/>
<proteinExistence type="predicted"/>
<feature type="region of interest" description="Disordered" evidence="1">
    <location>
        <begin position="17"/>
        <end position="39"/>
    </location>
</feature>
<dbReference type="InterPro" id="IPR010736">
    <property type="entry name" value="SHIPPO-rpt"/>
</dbReference>
<dbReference type="Pfam" id="PF07004">
    <property type="entry name" value="SHIPPO-rpt"/>
    <property type="match status" value="3"/>
</dbReference>
<evidence type="ECO:0000313" key="2">
    <source>
        <dbReference type="EMBL" id="CAE0432845.1"/>
    </source>
</evidence>
<sequence>MLNYISSSKSKRGQGLIVSGLHETPGPGAYNSVQGTKKDKDNINNASSMFANRRQDRFGCPYTKRTVTQEVPGPGAYAVPSKILKETPTIKSSFISKTARCKDSKIFKAPGPAYYSPQKVNQKRSFMLNVSQQWV</sequence>